<reference evidence="11" key="2">
    <citation type="journal article" date="2016" name="Int. J. Syst. Evol. Microbiol.">
        <title>Complete genome sequence and cell structure of Limnochorda pilosa, a Gram-negative spore-former within the phylum Firmicutes.</title>
        <authorList>
            <person name="Watanabe M."/>
            <person name="Kojima H."/>
            <person name="Fukui M."/>
        </authorList>
    </citation>
    <scope>NUCLEOTIDE SEQUENCE [LARGE SCALE GENOMIC DNA]</scope>
    <source>
        <strain evidence="11">HC45</strain>
    </source>
</reference>
<dbReference type="GO" id="GO:0004776">
    <property type="term" value="F:succinate-CoA ligase (GDP-forming) activity"/>
    <property type="evidence" value="ECO:0007669"/>
    <property type="project" value="RHEA"/>
</dbReference>
<accession>A0A0K2SRK7</accession>
<dbReference type="InterPro" id="IPR013815">
    <property type="entry name" value="ATP_grasp_subdomain_1"/>
</dbReference>
<dbReference type="PIRSF" id="PIRSF001554">
    <property type="entry name" value="SucCS_beta"/>
    <property type="match status" value="1"/>
</dbReference>
<comment type="cofactor">
    <cofactor evidence="8">
        <name>Mg(2+)</name>
        <dbReference type="ChEBI" id="CHEBI:18420"/>
    </cofactor>
    <text evidence="8">Binds 1 Mg(2+) ion per subunit.</text>
</comment>
<dbReference type="Pfam" id="PF08442">
    <property type="entry name" value="ATP-grasp_2"/>
    <property type="match status" value="1"/>
</dbReference>
<evidence type="ECO:0000256" key="5">
    <source>
        <dbReference type="ARBA" id="ARBA00022741"/>
    </source>
</evidence>
<keyword evidence="7 8" id="KW-0460">Magnesium</keyword>
<dbReference type="GO" id="GO:0004775">
    <property type="term" value="F:succinate-CoA ligase (ADP-forming) activity"/>
    <property type="evidence" value="ECO:0007669"/>
    <property type="project" value="UniProtKB-UniRule"/>
</dbReference>
<evidence type="ECO:0000256" key="7">
    <source>
        <dbReference type="ARBA" id="ARBA00022842"/>
    </source>
</evidence>
<dbReference type="Gene3D" id="3.30.470.20">
    <property type="entry name" value="ATP-grasp fold, B domain"/>
    <property type="match status" value="1"/>
</dbReference>
<dbReference type="GO" id="GO:0005829">
    <property type="term" value="C:cytosol"/>
    <property type="evidence" value="ECO:0007669"/>
    <property type="project" value="TreeGrafter"/>
</dbReference>
<evidence type="ECO:0000256" key="3">
    <source>
        <dbReference type="ARBA" id="ARBA00022598"/>
    </source>
</evidence>
<dbReference type="PATRIC" id="fig|1555112.3.peg.3677"/>
<feature type="binding site" evidence="8">
    <location>
        <position position="91"/>
    </location>
    <ligand>
        <name>ATP</name>
        <dbReference type="ChEBI" id="CHEBI:30616"/>
    </ligand>
</feature>
<protein>
    <recommendedName>
        <fullName evidence="8">Succinate--CoA ligase [ADP-forming] subunit beta</fullName>
        <ecNumber evidence="8">6.2.1.5</ecNumber>
    </recommendedName>
    <alternativeName>
        <fullName evidence="8">Succinyl-CoA synthetase subunit beta</fullName>
        <shortName evidence="8">SCS-beta</shortName>
    </alternativeName>
</protein>
<feature type="binding site" evidence="8">
    <location>
        <position position="205"/>
    </location>
    <ligand>
        <name>Mg(2+)</name>
        <dbReference type="ChEBI" id="CHEBI:18420"/>
    </ligand>
</feature>
<dbReference type="Gene3D" id="3.30.1490.20">
    <property type="entry name" value="ATP-grasp fold, A domain"/>
    <property type="match status" value="1"/>
</dbReference>
<dbReference type="RefSeq" id="WP_068141187.1">
    <property type="nucleotide sequence ID" value="NZ_AP014924.1"/>
</dbReference>
<comment type="subunit">
    <text evidence="8">Heterotetramer of two alpha and two beta subunits.</text>
</comment>
<dbReference type="InterPro" id="IPR005811">
    <property type="entry name" value="SUCC_ACL_C"/>
</dbReference>
<sequence>MRLYEYQAKALFRAAGVPVPDGRVIRSPEEARIAGQALGGRVAVKVQIPIGGRGKAGGVKLASSPEEAEAAARELLGREIRGFTVDRLLVEKAVAIRQEFYVSLTLDRDRQRYVVIASGQGGMDIEELAATMPDRIAKVWLDPLLGLRPFHALNAASRAGIPNDAVPAFQERLAQIARVQEEQDAMLVEINPLALLDDGSLIALDAKVETDDNAAFRHPEWERESSAEADHSLERQARAEGLAYVKLTGNVGVIGNGAGLVMATLDMIQRQGGSPANFLDIGGGAKAEVVRRALQLVLSDRDVSAVLINVFGGITRCDEVARGLLEALDGVQVRAPLVVRLAGTREAEGRALLQGSPMEPAATFLDAARRVVQLAADAPRGDGR</sequence>
<comment type="catalytic activity">
    <reaction evidence="8">
        <text>GTP + succinate + CoA = succinyl-CoA + GDP + phosphate</text>
        <dbReference type="Rhea" id="RHEA:22120"/>
        <dbReference type="ChEBI" id="CHEBI:30031"/>
        <dbReference type="ChEBI" id="CHEBI:37565"/>
        <dbReference type="ChEBI" id="CHEBI:43474"/>
        <dbReference type="ChEBI" id="CHEBI:57287"/>
        <dbReference type="ChEBI" id="CHEBI:57292"/>
        <dbReference type="ChEBI" id="CHEBI:58189"/>
    </reaction>
</comment>
<feature type="binding site" evidence="8">
    <location>
        <position position="191"/>
    </location>
    <ligand>
        <name>Mg(2+)</name>
        <dbReference type="ChEBI" id="CHEBI:18420"/>
    </ligand>
</feature>
<dbReference type="FunFam" id="3.40.50.261:FF:000007">
    <property type="entry name" value="Succinate--CoA ligase [ADP-forming] subunit beta"/>
    <property type="match status" value="1"/>
</dbReference>
<keyword evidence="6 8" id="KW-0067">ATP-binding</keyword>
<evidence type="ECO:0000256" key="8">
    <source>
        <dbReference type="HAMAP-Rule" id="MF_00558"/>
    </source>
</evidence>
<keyword evidence="4 8" id="KW-0479">Metal-binding</keyword>
<dbReference type="AlphaFoldDB" id="A0A0K2SRK7"/>
<gene>
    <name evidence="8" type="primary">sucC</name>
    <name evidence="10" type="ORF">LIP_3641</name>
</gene>
<dbReference type="NCBIfam" id="TIGR01016">
    <property type="entry name" value="sucCoAbeta"/>
    <property type="match status" value="1"/>
</dbReference>
<dbReference type="EMBL" id="AP014924">
    <property type="protein sequence ID" value="BAS29449.1"/>
    <property type="molecule type" value="Genomic_DNA"/>
</dbReference>
<feature type="binding site" evidence="8">
    <location>
        <begin position="313"/>
        <end position="315"/>
    </location>
    <ligand>
        <name>substrate</name>
        <note>ligand shared with subunit alpha</note>
    </ligand>
</feature>
<evidence type="ECO:0000256" key="1">
    <source>
        <dbReference type="ARBA" id="ARBA00009182"/>
    </source>
</evidence>
<dbReference type="NCBIfam" id="NF001913">
    <property type="entry name" value="PRK00696.1"/>
    <property type="match status" value="1"/>
</dbReference>
<dbReference type="InterPro" id="IPR005809">
    <property type="entry name" value="Succ_CoA_ligase-like_bsu"/>
</dbReference>
<evidence type="ECO:0000313" key="11">
    <source>
        <dbReference type="Proteomes" id="UP000065807"/>
    </source>
</evidence>
<dbReference type="HAMAP" id="MF_00558">
    <property type="entry name" value="Succ_CoA_beta"/>
    <property type="match status" value="1"/>
</dbReference>
<dbReference type="FunFam" id="3.30.470.20:FF:000002">
    <property type="entry name" value="Succinate--CoA ligase [ADP-forming] subunit beta"/>
    <property type="match status" value="1"/>
</dbReference>
<feature type="binding site" evidence="8">
    <location>
        <position position="99"/>
    </location>
    <ligand>
        <name>ATP</name>
        <dbReference type="ChEBI" id="CHEBI:30616"/>
    </ligand>
</feature>
<evidence type="ECO:0000259" key="9">
    <source>
        <dbReference type="PROSITE" id="PS50975"/>
    </source>
</evidence>
<dbReference type="PANTHER" id="PTHR11815:SF10">
    <property type="entry name" value="SUCCINATE--COA LIGASE [GDP-FORMING] SUBUNIT BETA, MITOCHONDRIAL"/>
    <property type="match status" value="1"/>
</dbReference>
<dbReference type="GO" id="GO:0006104">
    <property type="term" value="P:succinyl-CoA metabolic process"/>
    <property type="evidence" value="ECO:0007669"/>
    <property type="project" value="TreeGrafter"/>
</dbReference>
<comment type="catalytic activity">
    <reaction evidence="8">
        <text>succinate + ATP + CoA = succinyl-CoA + ADP + phosphate</text>
        <dbReference type="Rhea" id="RHEA:17661"/>
        <dbReference type="ChEBI" id="CHEBI:30031"/>
        <dbReference type="ChEBI" id="CHEBI:30616"/>
        <dbReference type="ChEBI" id="CHEBI:43474"/>
        <dbReference type="ChEBI" id="CHEBI:57287"/>
        <dbReference type="ChEBI" id="CHEBI:57292"/>
        <dbReference type="ChEBI" id="CHEBI:456216"/>
        <dbReference type="EC" id="6.2.1.5"/>
    </reaction>
</comment>
<dbReference type="OrthoDB" id="9802602at2"/>
<comment type="function">
    <text evidence="8">Succinyl-CoA synthetase functions in the citric acid cycle (TCA), coupling the hydrolysis of succinyl-CoA to the synthesis of either ATP or GTP and thus represents the only step of substrate-level phosphorylation in the TCA. The beta subunit provides nucleotide specificity of the enzyme and binds the substrate succinate, while the binding sites for coenzyme A and phosphate are found in the alpha subunit.</text>
</comment>
<dbReference type="GO" id="GO:0042709">
    <property type="term" value="C:succinate-CoA ligase complex"/>
    <property type="evidence" value="ECO:0007669"/>
    <property type="project" value="TreeGrafter"/>
</dbReference>
<name>A0A0K2SRK7_LIMPI</name>
<evidence type="ECO:0000256" key="4">
    <source>
        <dbReference type="ARBA" id="ARBA00022723"/>
    </source>
</evidence>
<feature type="binding site" evidence="8">
    <location>
        <position position="45"/>
    </location>
    <ligand>
        <name>ATP</name>
        <dbReference type="ChEBI" id="CHEBI:30616"/>
    </ligand>
</feature>
<feature type="domain" description="ATP-grasp" evidence="9">
    <location>
        <begin position="9"/>
        <end position="238"/>
    </location>
</feature>
<evidence type="ECO:0000256" key="2">
    <source>
        <dbReference type="ARBA" id="ARBA00022532"/>
    </source>
</evidence>
<keyword evidence="2 8" id="KW-0816">Tricarboxylic acid cycle</keyword>
<feature type="binding site" evidence="8">
    <location>
        <position position="94"/>
    </location>
    <ligand>
        <name>ATP</name>
        <dbReference type="ChEBI" id="CHEBI:30616"/>
    </ligand>
</feature>
<dbReference type="PROSITE" id="PS50975">
    <property type="entry name" value="ATP_GRASP"/>
    <property type="match status" value="1"/>
</dbReference>
<dbReference type="SUPFAM" id="SSF56059">
    <property type="entry name" value="Glutathione synthetase ATP-binding domain-like"/>
    <property type="match status" value="1"/>
</dbReference>
<organism evidence="10 11">
    <name type="scientific">Limnochorda pilosa</name>
    <dbReference type="NCBI Taxonomy" id="1555112"/>
    <lineage>
        <taxon>Bacteria</taxon>
        <taxon>Bacillati</taxon>
        <taxon>Bacillota</taxon>
        <taxon>Limnochordia</taxon>
        <taxon>Limnochordales</taxon>
        <taxon>Limnochordaceae</taxon>
        <taxon>Limnochorda</taxon>
    </lineage>
</organism>
<dbReference type="SUPFAM" id="SSF52210">
    <property type="entry name" value="Succinyl-CoA synthetase domains"/>
    <property type="match status" value="1"/>
</dbReference>
<dbReference type="PANTHER" id="PTHR11815">
    <property type="entry name" value="SUCCINYL-COA SYNTHETASE BETA CHAIN"/>
    <property type="match status" value="1"/>
</dbReference>
<keyword evidence="5 8" id="KW-0547">Nucleotide-binding</keyword>
<dbReference type="GO" id="GO:0000287">
    <property type="term" value="F:magnesium ion binding"/>
    <property type="evidence" value="ECO:0007669"/>
    <property type="project" value="UniProtKB-UniRule"/>
</dbReference>
<dbReference type="InterPro" id="IPR013650">
    <property type="entry name" value="ATP-grasp_succ-CoA_synth-type"/>
</dbReference>
<feature type="binding site" evidence="8">
    <location>
        <begin position="52"/>
        <end position="54"/>
    </location>
    <ligand>
        <name>ATP</name>
        <dbReference type="ChEBI" id="CHEBI:30616"/>
    </ligand>
</feature>
<proteinExistence type="inferred from homology"/>
<keyword evidence="11" id="KW-1185">Reference proteome</keyword>
<dbReference type="PROSITE" id="PS01217">
    <property type="entry name" value="SUCCINYL_COA_LIG_3"/>
    <property type="match status" value="1"/>
</dbReference>
<dbReference type="UniPathway" id="UPA00223">
    <property type="reaction ID" value="UER00999"/>
</dbReference>
<comment type="pathway">
    <text evidence="8">Carbohydrate metabolism; tricarboxylic acid cycle; succinate from succinyl-CoA (ligase route): step 1/1.</text>
</comment>
<reference evidence="11" key="1">
    <citation type="submission" date="2015-07" db="EMBL/GenBank/DDBJ databases">
        <title>Complete genome sequence and phylogenetic analysis of Limnochorda pilosa.</title>
        <authorList>
            <person name="Watanabe M."/>
            <person name="Kojima H."/>
            <person name="Fukui M."/>
        </authorList>
    </citation>
    <scope>NUCLEOTIDE SEQUENCE [LARGE SCALE GENOMIC DNA]</scope>
    <source>
        <strain evidence="11">HC45</strain>
    </source>
</reference>
<dbReference type="EC" id="6.2.1.5" evidence="8"/>
<dbReference type="InterPro" id="IPR017866">
    <property type="entry name" value="Succ-CoA_synthase_bsu_CS"/>
</dbReference>
<dbReference type="GO" id="GO:0005524">
    <property type="term" value="F:ATP binding"/>
    <property type="evidence" value="ECO:0007669"/>
    <property type="project" value="UniProtKB-UniRule"/>
</dbReference>
<evidence type="ECO:0000256" key="6">
    <source>
        <dbReference type="ARBA" id="ARBA00022840"/>
    </source>
</evidence>
<dbReference type="Proteomes" id="UP000065807">
    <property type="component" value="Chromosome"/>
</dbReference>
<comment type="similarity">
    <text evidence="1 8">Belongs to the succinate/malate CoA ligase beta subunit family.</text>
</comment>
<feature type="binding site" evidence="8">
    <location>
        <position position="256"/>
    </location>
    <ligand>
        <name>substrate</name>
        <note>ligand shared with subunit alpha</note>
    </ligand>
</feature>
<dbReference type="KEGG" id="lpil:LIP_3641"/>
<dbReference type="InterPro" id="IPR011761">
    <property type="entry name" value="ATP-grasp"/>
</dbReference>
<dbReference type="STRING" id="1555112.LIP_3641"/>
<dbReference type="InterPro" id="IPR016102">
    <property type="entry name" value="Succinyl-CoA_synth-like"/>
</dbReference>
<dbReference type="Gene3D" id="3.40.50.261">
    <property type="entry name" value="Succinyl-CoA synthetase domains"/>
    <property type="match status" value="1"/>
</dbReference>
<evidence type="ECO:0000313" key="10">
    <source>
        <dbReference type="EMBL" id="BAS29449.1"/>
    </source>
</evidence>
<keyword evidence="3 8" id="KW-0436">Ligase</keyword>
<dbReference type="Pfam" id="PF00549">
    <property type="entry name" value="Ligase_CoA"/>
    <property type="match status" value="1"/>
</dbReference>
<dbReference type="GO" id="GO:0006099">
    <property type="term" value="P:tricarboxylic acid cycle"/>
    <property type="evidence" value="ECO:0007669"/>
    <property type="project" value="UniProtKB-UniRule"/>
</dbReference>